<sequence>MRLVVINQGVNIFFSLGVVKMLILKMKISNPFDRELVEYNEHAIWFLPGINPQL</sequence>
<name>A0ABP3Y5D7_9FLAO</name>
<evidence type="ECO:0008006" key="4">
    <source>
        <dbReference type="Google" id="ProtNLM"/>
    </source>
</evidence>
<evidence type="ECO:0000256" key="1">
    <source>
        <dbReference type="SAM" id="Phobius"/>
    </source>
</evidence>
<keyword evidence="3" id="KW-1185">Reference proteome</keyword>
<protein>
    <recommendedName>
        <fullName evidence="4">Cytochrome P450</fullName>
    </recommendedName>
</protein>
<feature type="transmembrane region" description="Helical" evidence="1">
    <location>
        <begin position="6"/>
        <end position="24"/>
    </location>
</feature>
<accession>A0ABP3Y5D7</accession>
<dbReference type="Proteomes" id="UP001501126">
    <property type="component" value="Unassembled WGS sequence"/>
</dbReference>
<keyword evidence="1" id="KW-1133">Transmembrane helix</keyword>
<dbReference type="EMBL" id="BAAAFH010000022">
    <property type="protein sequence ID" value="GAA0876739.1"/>
    <property type="molecule type" value="Genomic_DNA"/>
</dbReference>
<evidence type="ECO:0000313" key="3">
    <source>
        <dbReference type="Proteomes" id="UP001501126"/>
    </source>
</evidence>
<comment type="caution">
    <text evidence="2">The sequence shown here is derived from an EMBL/GenBank/DDBJ whole genome shotgun (WGS) entry which is preliminary data.</text>
</comment>
<organism evidence="2 3">
    <name type="scientific">Wandonia haliotis</name>
    <dbReference type="NCBI Taxonomy" id="574963"/>
    <lineage>
        <taxon>Bacteria</taxon>
        <taxon>Pseudomonadati</taxon>
        <taxon>Bacteroidota</taxon>
        <taxon>Flavobacteriia</taxon>
        <taxon>Flavobacteriales</taxon>
        <taxon>Crocinitomicaceae</taxon>
        <taxon>Wandonia</taxon>
    </lineage>
</organism>
<reference evidence="3" key="1">
    <citation type="journal article" date="2019" name="Int. J. Syst. Evol. Microbiol.">
        <title>The Global Catalogue of Microorganisms (GCM) 10K type strain sequencing project: providing services to taxonomists for standard genome sequencing and annotation.</title>
        <authorList>
            <consortium name="The Broad Institute Genomics Platform"/>
            <consortium name="The Broad Institute Genome Sequencing Center for Infectious Disease"/>
            <person name="Wu L."/>
            <person name="Ma J."/>
        </authorList>
    </citation>
    <scope>NUCLEOTIDE SEQUENCE [LARGE SCALE GENOMIC DNA]</scope>
    <source>
        <strain evidence="3">JCM 16083</strain>
    </source>
</reference>
<evidence type="ECO:0000313" key="2">
    <source>
        <dbReference type="EMBL" id="GAA0876739.1"/>
    </source>
</evidence>
<proteinExistence type="predicted"/>
<gene>
    <name evidence="2" type="ORF">GCM10009118_31490</name>
</gene>
<keyword evidence="1" id="KW-0812">Transmembrane</keyword>
<keyword evidence="1" id="KW-0472">Membrane</keyword>